<dbReference type="GO" id="GO:0031295">
    <property type="term" value="P:T cell costimulation"/>
    <property type="evidence" value="ECO:0007669"/>
    <property type="project" value="InterPro"/>
</dbReference>
<comment type="subcellular location">
    <subcellularLocation>
        <location evidence="1">Cell membrane</location>
        <topology evidence="1">Single-pass type I membrane protein</topology>
    </subcellularLocation>
</comment>
<dbReference type="AlphaFoldDB" id="A0A452HVU1"/>
<dbReference type="SMR" id="A0A452HVU1"/>
<feature type="signal peptide" evidence="13">
    <location>
        <begin position="1"/>
        <end position="19"/>
    </location>
</feature>
<evidence type="ECO:0000256" key="7">
    <source>
        <dbReference type="ARBA" id="ARBA00023136"/>
    </source>
</evidence>
<dbReference type="InterPro" id="IPR013106">
    <property type="entry name" value="Ig_V-set"/>
</dbReference>
<evidence type="ECO:0000256" key="4">
    <source>
        <dbReference type="ARBA" id="ARBA00022692"/>
    </source>
</evidence>
<evidence type="ECO:0000256" key="11">
    <source>
        <dbReference type="ARBA" id="ARBA00049688"/>
    </source>
</evidence>
<reference evidence="15" key="2">
    <citation type="submission" date="2025-08" db="UniProtKB">
        <authorList>
            <consortium name="Ensembl"/>
        </authorList>
    </citation>
    <scope>IDENTIFICATION</scope>
</reference>
<feature type="chain" id="PRO_5019291049" description="Inducible T-cell costimulator" evidence="13">
    <location>
        <begin position="20"/>
        <end position="213"/>
    </location>
</feature>
<evidence type="ECO:0000256" key="1">
    <source>
        <dbReference type="ARBA" id="ARBA00004251"/>
    </source>
</evidence>
<dbReference type="InterPro" id="IPR013783">
    <property type="entry name" value="Ig-like_fold"/>
</dbReference>
<dbReference type="STRING" id="38772.ENSGAGP00000019264"/>
<evidence type="ECO:0000313" key="15">
    <source>
        <dbReference type="Ensembl" id="ENSGAGP00000019264.1"/>
    </source>
</evidence>
<dbReference type="GO" id="GO:0002517">
    <property type="term" value="P:T cell tolerance induction"/>
    <property type="evidence" value="ECO:0007669"/>
    <property type="project" value="TreeGrafter"/>
</dbReference>
<feature type="domain" description="Immunoglobulin V-set" evidence="14">
    <location>
        <begin position="46"/>
        <end position="148"/>
    </location>
</feature>
<evidence type="ECO:0000256" key="12">
    <source>
        <dbReference type="SAM" id="Phobius"/>
    </source>
</evidence>
<dbReference type="InterPro" id="IPR039943">
    <property type="entry name" value="ICOS"/>
</dbReference>
<accession>A0A452HVU1</accession>
<dbReference type="Proteomes" id="UP000291020">
    <property type="component" value="Unassembled WGS sequence"/>
</dbReference>
<dbReference type="Pfam" id="PF15910">
    <property type="entry name" value="V-set_2"/>
    <property type="match status" value="1"/>
</dbReference>
<evidence type="ECO:0000259" key="14">
    <source>
        <dbReference type="Pfam" id="PF15910"/>
    </source>
</evidence>
<protein>
    <recommendedName>
        <fullName evidence="2">Inducible T-cell costimulator</fullName>
    </recommendedName>
</protein>
<keyword evidence="10" id="KW-0393">Immunoglobulin domain</keyword>
<evidence type="ECO:0000256" key="6">
    <source>
        <dbReference type="ARBA" id="ARBA00022989"/>
    </source>
</evidence>
<keyword evidence="8" id="KW-1015">Disulfide bond</keyword>
<dbReference type="GO" id="GO:0005886">
    <property type="term" value="C:plasma membrane"/>
    <property type="evidence" value="ECO:0007669"/>
    <property type="project" value="UniProtKB-SubCell"/>
</dbReference>
<sequence length="213" mass="24085">MKSGVLTFCLLCFQMEALCGTERCSSHRLCKNIEQPTVSDPQVTVEFHNGIFKFNFSDPKNVTEFSMTLLKGHERQEICAFHMENGKSIPETNSSYCEPVHSGNSTSFILKNLESKHTGIYLCCLEILLPAPYIDCRVNETYLYIHDSETCFVSEMMSWMLIGITAFSMVSCICCIVACCLRKKTQQCESNSHEFNSEYMPMAAVNAARKPAF</sequence>
<evidence type="ECO:0000313" key="16">
    <source>
        <dbReference type="Proteomes" id="UP000291020"/>
    </source>
</evidence>
<comment type="subunit">
    <text evidence="11">Homodimer; disulfide-linked. Interacts with ICOSLG. Interacts with PIK3R1. Interacts with TBK1; this interaction is critical for the maturation of T follicular regulatory cells.</text>
</comment>
<name>A0A452HVU1_9SAUR</name>
<keyword evidence="4 12" id="KW-0812">Transmembrane</keyword>
<feature type="transmembrane region" description="Helical" evidence="12">
    <location>
        <begin position="156"/>
        <end position="181"/>
    </location>
</feature>
<evidence type="ECO:0000256" key="5">
    <source>
        <dbReference type="ARBA" id="ARBA00022729"/>
    </source>
</evidence>
<proteinExistence type="predicted"/>
<evidence type="ECO:0000256" key="3">
    <source>
        <dbReference type="ARBA" id="ARBA00022475"/>
    </source>
</evidence>
<keyword evidence="7 12" id="KW-0472">Membrane</keyword>
<reference evidence="15" key="3">
    <citation type="submission" date="2025-09" db="UniProtKB">
        <authorList>
            <consortium name="Ensembl"/>
        </authorList>
    </citation>
    <scope>IDENTIFICATION</scope>
</reference>
<keyword evidence="9" id="KW-0325">Glycoprotein</keyword>
<reference evidence="16" key="1">
    <citation type="journal article" date="2017" name="PLoS ONE">
        <title>The Agassiz's desert tortoise genome provides a resource for the conservation of a threatened species.</title>
        <authorList>
            <person name="Tollis M."/>
            <person name="DeNardo D.F."/>
            <person name="Cornelius J.A."/>
            <person name="Dolby G.A."/>
            <person name="Edwards T."/>
            <person name="Henen B.T."/>
            <person name="Karl A.E."/>
            <person name="Murphy R.W."/>
            <person name="Kusumi K."/>
        </authorList>
    </citation>
    <scope>NUCLEOTIDE SEQUENCE [LARGE SCALE GENOMIC DNA]</scope>
</reference>
<dbReference type="PANTHER" id="PTHR20904:SF0">
    <property type="entry name" value="INDUCIBLE T-CELL COSTIMULATOR"/>
    <property type="match status" value="1"/>
</dbReference>
<keyword evidence="6 12" id="KW-1133">Transmembrane helix</keyword>
<dbReference type="PANTHER" id="PTHR20904">
    <property type="entry name" value="INDUCIBLE T-CELL COSTIMULATOR ICOS"/>
    <property type="match status" value="1"/>
</dbReference>
<evidence type="ECO:0000256" key="8">
    <source>
        <dbReference type="ARBA" id="ARBA00023157"/>
    </source>
</evidence>
<dbReference type="Gene3D" id="2.60.40.10">
    <property type="entry name" value="Immunoglobulins"/>
    <property type="match status" value="1"/>
</dbReference>
<organism evidence="15 16">
    <name type="scientific">Gopherus agassizii</name>
    <name type="common">Agassiz's desert tortoise</name>
    <dbReference type="NCBI Taxonomy" id="38772"/>
    <lineage>
        <taxon>Eukaryota</taxon>
        <taxon>Metazoa</taxon>
        <taxon>Chordata</taxon>
        <taxon>Craniata</taxon>
        <taxon>Vertebrata</taxon>
        <taxon>Euteleostomi</taxon>
        <taxon>Archelosauria</taxon>
        <taxon>Testudinata</taxon>
        <taxon>Testudines</taxon>
        <taxon>Cryptodira</taxon>
        <taxon>Durocryptodira</taxon>
        <taxon>Testudinoidea</taxon>
        <taxon>Testudinidae</taxon>
        <taxon>Gopherus</taxon>
    </lineage>
</organism>
<keyword evidence="5 13" id="KW-0732">Signal</keyword>
<evidence type="ECO:0000256" key="9">
    <source>
        <dbReference type="ARBA" id="ARBA00023180"/>
    </source>
</evidence>
<evidence type="ECO:0000256" key="2">
    <source>
        <dbReference type="ARBA" id="ARBA00019739"/>
    </source>
</evidence>
<dbReference type="GO" id="GO:0098609">
    <property type="term" value="P:cell-cell adhesion"/>
    <property type="evidence" value="ECO:0007669"/>
    <property type="project" value="TreeGrafter"/>
</dbReference>
<evidence type="ECO:0000256" key="10">
    <source>
        <dbReference type="ARBA" id="ARBA00023319"/>
    </source>
</evidence>
<evidence type="ECO:0000256" key="13">
    <source>
        <dbReference type="SAM" id="SignalP"/>
    </source>
</evidence>
<keyword evidence="16" id="KW-1185">Reference proteome</keyword>
<keyword evidence="3" id="KW-1003">Cell membrane</keyword>
<dbReference type="Ensembl" id="ENSGAGT00000021946.1">
    <property type="protein sequence ID" value="ENSGAGP00000019264.1"/>
    <property type="gene ID" value="ENSGAGG00000014235.1"/>
</dbReference>